<dbReference type="GeneID" id="116308308"/>
<sequence>MNSLKYLRRVEVFSNHLTSIRPSGESRSILRSLSSLRGYDYDLVVIGGGSGGLACSKEAASFGKKVAVLDYVTPSPQGTTWGLGGTCVNVGCIPKKLMHHASLLREAIRDAKKYGWETPDNINFNWETLVTGVQNHVKSLNWGHRVKLNDKKIKYLPALGSLLDSHTIKAVSKSGKEEIVTAENIVIAVGGRPRFPSDVPGALEHFISSDDLFSLKKEPGKTLVIGASYVALECAGFLAGLGYDSSVMMRSIPLRGFDQQMAELVVEYMGRHGTRFIRQCVPVRVDKTSEGKLNVTWKNVSTGEENEEEFDTVLVAIGRDPLTSNLCLEKAGVEVNPATRFVIGKNDEQTSVPNIYAIGDVLQDRLELTPVAIMAGKLLARRLFGGSQIPMDYHNVATTVFTPLEYSKVGFSEEEAIKEHGEDNLEVYHAFYKPLEFTVAERSEDVGYIKAVCLREGEQKVLGLHYLGPNAGEVMQGFSTAMRCGLTGDQLLSTVGIHPTCAEEIVKIHITKRSGEDPMATGC</sequence>
<dbReference type="Gene3D" id="3.50.50.60">
    <property type="entry name" value="FAD/NAD(P)-binding domain"/>
    <property type="match status" value="2"/>
</dbReference>
<dbReference type="Pfam" id="PF07992">
    <property type="entry name" value="Pyr_redox_2"/>
    <property type="match status" value="1"/>
</dbReference>
<dbReference type="GO" id="GO:0004362">
    <property type="term" value="F:glutathione-disulfide reductase (NADPH) activity"/>
    <property type="evidence" value="ECO:0007669"/>
    <property type="project" value="TreeGrafter"/>
</dbReference>
<dbReference type="GO" id="GO:0045454">
    <property type="term" value="P:cell redox homeostasis"/>
    <property type="evidence" value="ECO:0007669"/>
    <property type="project" value="InterPro"/>
</dbReference>
<feature type="binding site" evidence="10">
    <location>
        <begin position="226"/>
        <end position="233"/>
    </location>
    <ligand>
        <name>NAD(+)</name>
        <dbReference type="ChEBI" id="CHEBI:57540"/>
    </ligand>
</feature>
<dbReference type="AlphaFoldDB" id="A0A6P8J9Z4"/>
<dbReference type="InterPro" id="IPR012999">
    <property type="entry name" value="Pyr_OxRdtase_I_AS"/>
</dbReference>
<dbReference type="GO" id="GO:0006749">
    <property type="term" value="P:glutathione metabolic process"/>
    <property type="evidence" value="ECO:0007669"/>
    <property type="project" value="TreeGrafter"/>
</dbReference>
<dbReference type="PRINTS" id="PR00368">
    <property type="entry name" value="FADPNR"/>
</dbReference>
<evidence type="ECO:0000256" key="1">
    <source>
        <dbReference type="ARBA" id="ARBA00007532"/>
    </source>
</evidence>
<feature type="binding site" evidence="10">
    <location>
        <position position="360"/>
    </location>
    <ligand>
        <name>FAD</name>
        <dbReference type="ChEBI" id="CHEBI:57692"/>
    </ligand>
</feature>
<dbReference type="GO" id="GO:0005739">
    <property type="term" value="C:mitochondrion"/>
    <property type="evidence" value="ECO:0007669"/>
    <property type="project" value="TreeGrafter"/>
</dbReference>
<dbReference type="Proteomes" id="UP000515163">
    <property type="component" value="Unplaced"/>
</dbReference>
<keyword evidence="10" id="KW-0547">Nucleotide-binding</keyword>
<evidence type="ECO:0000313" key="16">
    <source>
        <dbReference type="RefSeq" id="XP_031574558.1"/>
    </source>
</evidence>
<comment type="similarity">
    <text evidence="1 12">Belongs to the class-I pyridine nucleotide-disulfide oxidoreductase family.</text>
</comment>
<evidence type="ECO:0000256" key="4">
    <source>
        <dbReference type="ARBA" id="ARBA00022827"/>
    </source>
</evidence>
<evidence type="ECO:0000256" key="6">
    <source>
        <dbReference type="ARBA" id="ARBA00023002"/>
    </source>
</evidence>
<dbReference type="InterPro" id="IPR006338">
    <property type="entry name" value="Thioredoxin/glutathione_Rdtase"/>
</dbReference>
<dbReference type="PANTHER" id="PTHR42737">
    <property type="entry name" value="GLUTATHIONE REDUCTASE"/>
    <property type="match status" value="1"/>
</dbReference>
<keyword evidence="10" id="KW-0520">NAD</keyword>
<feature type="disulfide bond" description="Redox-active" evidence="11">
    <location>
        <begin position="87"/>
        <end position="92"/>
    </location>
</feature>
<evidence type="ECO:0000259" key="14">
    <source>
        <dbReference type="Pfam" id="PF07992"/>
    </source>
</evidence>
<dbReference type="OrthoDB" id="5956163at2759"/>
<keyword evidence="5" id="KW-0521">NADP</keyword>
<evidence type="ECO:0000256" key="8">
    <source>
        <dbReference type="ARBA" id="ARBA00023284"/>
    </source>
</evidence>
<keyword evidence="8 12" id="KW-0676">Redox-active center</keyword>
<feature type="binding site" evidence="10">
    <location>
        <position position="96"/>
    </location>
    <ligand>
        <name>FAD</name>
        <dbReference type="ChEBI" id="CHEBI:57692"/>
    </ligand>
</feature>
<feature type="binding site" evidence="10">
    <location>
        <position position="160"/>
    </location>
    <ligand>
        <name>FAD</name>
        <dbReference type="ChEBI" id="CHEBI:57692"/>
    </ligand>
</feature>
<dbReference type="PRINTS" id="PR00411">
    <property type="entry name" value="PNDRDTASEI"/>
</dbReference>
<proteinExistence type="inferred from homology"/>
<keyword evidence="3 12" id="KW-0285">Flavoprotein</keyword>
<dbReference type="InterPro" id="IPR001100">
    <property type="entry name" value="Pyr_nuc-diS_OxRdtase"/>
</dbReference>
<organism evidence="15 16">
    <name type="scientific">Actinia tenebrosa</name>
    <name type="common">Australian red waratah sea anemone</name>
    <dbReference type="NCBI Taxonomy" id="6105"/>
    <lineage>
        <taxon>Eukaryota</taxon>
        <taxon>Metazoa</taxon>
        <taxon>Cnidaria</taxon>
        <taxon>Anthozoa</taxon>
        <taxon>Hexacorallia</taxon>
        <taxon>Actiniaria</taxon>
        <taxon>Actiniidae</taxon>
        <taxon>Actinia</taxon>
    </lineage>
</organism>
<dbReference type="PROSITE" id="PS00076">
    <property type="entry name" value="PYRIDINE_REDOX_1"/>
    <property type="match status" value="1"/>
</dbReference>
<comment type="cofactor">
    <cofactor evidence="10">
        <name>FAD</name>
        <dbReference type="ChEBI" id="CHEBI:57692"/>
    </cofactor>
    <text evidence="10">Binds 1 FAD per subunit.</text>
</comment>
<dbReference type="PANTHER" id="PTHR42737:SF7">
    <property type="entry name" value="THIOREDOXIN-DISULFIDE REDUCTASE"/>
    <property type="match status" value="1"/>
</dbReference>
<dbReference type="InterPro" id="IPR016156">
    <property type="entry name" value="FAD/NAD-linked_Rdtase_dimer_sf"/>
</dbReference>
<feature type="domain" description="Pyridine nucleotide-disulphide oxidoreductase dimerisation" evidence="13">
    <location>
        <begin position="396"/>
        <end position="507"/>
    </location>
</feature>
<dbReference type="SUPFAM" id="SSF51905">
    <property type="entry name" value="FAD/NAD(P)-binding domain"/>
    <property type="match status" value="1"/>
</dbReference>
<accession>A0A6P8J9Z4</accession>
<evidence type="ECO:0000256" key="9">
    <source>
        <dbReference type="PIRSR" id="PIRSR000350-2"/>
    </source>
</evidence>
<dbReference type="InterPro" id="IPR036188">
    <property type="entry name" value="FAD/NAD-bd_sf"/>
</dbReference>
<dbReference type="GO" id="GO:0050660">
    <property type="term" value="F:flavin adenine dinucleotide binding"/>
    <property type="evidence" value="ECO:0007669"/>
    <property type="project" value="InterPro"/>
</dbReference>
<keyword evidence="7" id="KW-1015">Disulfide bond</keyword>
<keyword evidence="15" id="KW-1185">Reference proteome</keyword>
<dbReference type="Gene3D" id="3.30.390.30">
    <property type="match status" value="1"/>
</dbReference>
<dbReference type="Pfam" id="PF02852">
    <property type="entry name" value="Pyr_redox_dim"/>
    <property type="match status" value="1"/>
</dbReference>
<feature type="active site" description="Proton acceptor" evidence="9">
    <location>
        <position position="498"/>
    </location>
</feature>
<name>A0A6P8J9Z4_ACTTE</name>
<reference evidence="16" key="1">
    <citation type="submission" date="2025-08" db="UniProtKB">
        <authorList>
            <consortium name="RefSeq"/>
        </authorList>
    </citation>
    <scope>IDENTIFICATION</scope>
    <source>
        <tissue evidence="16">Tentacle</tissue>
    </source>
</reference>
<dbReference type="InterPro" id="IPR046952">
    <property type="entry name" value="GSHR/TRXR-like"/>
</dbReference>
<evidence type="ECO:0000256" key="5">
    <source>
        <dbReference type="ARBA" id="ARBA00022857"/>
    </source>
</evidence>
<feature type="domain" description="FAD/NAD(P)-binding" evidence="14">
    <location>
        <begin position="41"/>
        <end position="376"/>
    </location>
</feature>
<evidence type="ECO:0000256" key="11">
    <source>
        <dbReference type="PIRSR" id="PIRSR000350-4"/>
    </source>
</evidence>
<dbReference type="EC" id="1.8.1.9" evidence="2"/>
<keyword evidence="6 12" id="KW-0560">Oxidoreductase</keyword>
<dbReference type="FunFam" id="3.50.50.60:FF:000190">
    <property type="entry name" value="Thioredoxin reductase"/>
    <property type="match status" value="1"/>
</dbReference>
<evidence type="ECO:0000313" key="15">
    <source>
        <dbReference type="Proteomes" id="UP000515163"/>
    </source>
</evidence>
<dbReference type="GO" id="GO:0005829">
    <property type="term" value="C:cytosol"/>
    <property type="evidence" value="ECO:0007669"/>
    <property type="project" value="TreeGrafter"/>
</dbReference>
<dbReference type="InterPro" id="IPR004099">
    <property type="entry name" value="Pyr_nucl-diS_OxRdtase_dimer"/>
</dbReference>
<feature type="binding site" evidence="10">
    <location>
        <position position="318"/>
    </location>
    <ligand>
        <name>NAD(+)</name>
        <dbReference type="ChEBI" id="CHEBI:57540"/>
    </ligand>
</feature>
<protein>
    <recommendedName>
        <fullName evidence="2">thioredoxin-disulfide reductase (NADPH)</fullName>
        <ecNumber evidence="2">1.8.1.9</ecNumber>
    </recommendedName>
</protein>
<evidence type="ECO:0000256" key="10">
    <source>
        <dbReference type="PIRSR" id="PIRSR000350-3"/>
    </source>
</evidence>
<dbReference type="FunFam" id="3.30.390.30:FF:000004">
    <property type="entry name" value="Thioredoxin reductase 1, cytoplasmic"/>
    <property type="match status" value="1"/>
</dbReference>
<evidence type="ECO:0000256" key="2">
    <source>
        <dbReference type="ARBA" id="ARBA00012610"/>
    </source>
</evidence>
<evidence type="ECO:0000259" key="13">
    <source>
        <dbReference type="Pfam" id="PF02852"/>
    </source>
</evidence>
<gene>
    <name evidence="16" type="primary">LOC116308308</name>
</gene>
<dbReference type="SUPFAM" id="SSF55424">
    <property type="entry name" value="FAD/NAD-linked reductases, dimerisation (C-terminal) domain"/>
    <property type="match status" value="1"/>
</dbReference>
<dbReference type="RefSeq" id="XP_031574558.1">
    <property type="nucleotide sequence ID" value="XM_031718698.1"/>
</dbReference>
<dbReference type="PIRSF" id="PIRSF000350">
    <property type="entry name" value="Mercury_reductase_MerA"/>
    <property type="match status" value="1"/>
</dbReference>
<dbReference type="GO" id="GO:0004791">
    <property type="term" value="F:thioredoxin-disulfide reductase (NADPH) activity"/>
    <property type="evidence" value="ECO:0007669"/>
    <property type="project" value="UniProtKB-EC"/>
</dbReference>
<dbReference type="GO" id="GO:0034599">
    <property type="term" value="P:cellular response to oxidative stress"/>
    <property type="evidence" value="ECO:0007669"/>
    <property type="project" value="TreeGrafter"/>
</dbReference>
<dbReference type="InterPro" id="IPR023753">
    <property type="entry name" value="FAD/NAD-binding_dom"/>
</dbReference>
<keyword evidence="4 10" id="KW-0274">FAD</keyword>
<evidence type="ECO:0000256" key="7">
    <source>
        <dbReference type="ARBA" id="ARBA00023157"/>
    </source>
</evidence>
<dbReference type="NCBIfam" id="TIGR01438">
    <property type="entry name" value="TGR"/>
    <property type="match status" value="1"/>
</dbReference>
<evidence type="ECO:0000256" key="3">
    <source>
        <dbReference type="ARBA" id="ARBA00022630"/>
    </source>
</evidence>
<evidence type="ECO:0000256" key="12">
    <source>
        <dbReference type="RuleBase" id="RU003691"/>
    </source>
</evidence>